<dbReference type="EMBL" id="VTPC01087144">
    <property type="protein sequence ID" value="KAF2886607.1"/>
    <property type="molecule type" value="Genomic_DNA"/>
</dbReference>
<protein>
    <submittedName>
        <fullName evidence="3">Uncharacterized protein</fullName>
    </submittedName>
</protein>
<keyword evidence="2" id="KW-0472">Membrane</keyword>
<keyword evidence="2" id="KW-0812">Transmembrane</keyword>
<name>A0A8K0CJX0_IGNLU</name>
<gene>
    <name evidence="3" type="ORF">ILUMI_19565</name>
</gene>
<accession>A0A8K0CJX0</accession>
<evidence type="ECO:0000256" key="1">
    <source>
        <dbReference type="SAM" id="MobiDB-lite"/>
    </source>
</evidence>
<evidence type="ECO:0000313" key="4">
    <source>
        <dbReference type="Proteomes" id="UP000801492"/>
    </source>
</evidence>
<sequence length="176" mass="20544">MTLKETTNKISPQAQLSSGFTSNSGVQQEDPLSTIVFNIIFQHRNDRKEQKGKPLKTWWQNVEEDIKEYNIHEWENIATNRKVLKLRVEAIADLYMTLSDFRPGNSPKRLHHQIGMRVITRFLYDMGNEITRKRYTYAVLAVFPLWVKCFYPIPFLENDMDKCKIVDAPPLALGVN</sequence>
<comment type="caution">
    <text evidence="3">The sequence shown here is derived from an EMBL/GenBank/DDBJ whole genome shotgun (WGS) entry which is preliminary data.</text>
</comment>
<proteinExistence type="predicted"/>
<dbReference type="Proteomes" id="UP000801492">
    <property type="component" value="Unassembled WGS sequence"/>
</dbReference>
<organism evidence="3 4">
    <name type="scientific">Ignelater luminosus</name>
    <name type="common">Cucubano</name>
    <name type="synonym">Pyrophorus luminosus</name>
    <dbReference type="NCBI Taxonomy" id="2038154"/>
    <lineage>
        <taxon>Eukaryota</taxon>
        <taxon>Metazoa</taxon>
        <taxon>Ecdysozoa</taxon>
        <taxon>Arthropoda</taxon>
        <taxon>Hexapoda</taxon>
        <taxon>Insecta</taxon>
        <taxon>Pterygota</taxon>
        <taxon>Neoptera</taxon>
        <taxon>Endopterygota</taxon>
        <taxon>Coleoptera</taxon>
        <taxon>Polyphaga</taxon>
        <taxon>Elateriformia</taxon>
        <taxon>Elateroidea</taxon>
        <taxon>Elateridae</taxon>
        <taxon>Agrypninae</taxon>
        <taxon>Pyrophorini</taxon>
        <taxon>Ignelater</taxon>
    </lineage>
</organism>
<dbReference type="AlphaFoldDB" id="A0A8K0CJX0"/>
<keyword evidence="2" id="KW-1133">Transmembrane helix</keyword>
<evidence type="ECO:0000256" key="2">
    <source>
        <dbReference type="SAM" id="Phobius"/>
    </source>
</evidence>
<keyword evidence="4" id="KW-1185">Reference proteome</keyword>
<feature type="region of interest" description="Disordered" evidence="1">
    <location>
        <begin position="1"/>
        <end position="27"/>
    </location>
</feature>
<feature type="transmembrane region" description="Helical" evidence="2">
    <location>
        <begin position="135"/>
        <end position="153"/>
    </location>
</feature>
<reference evidence="3" key="1">
    <citation type="submission" date="2019-08" db="EMBL/GenBank/DDBJ databases">
        <title>The genome of the North American firefly Photinus pyralis.</title>
        <authorList>
            <consortium name="Photinus pyralis genome working group"/>
            <person name="Fallon T.R."/>
            <person name="Sander Lower S.E."/>
            <person name="Weng J.-K."/>
        </authorList>
    </citation>
    <scope>NUCLEOTIDE SEQUENCE</scope>
    <source>
        <strain evidence="3">TRF0915ILg1</strain>
        <tissue evidence="3">Whole body</tissue>
    </source>
</reference>
<evidence type="ECO:0000313" key="3">
    <source>
        <dbReference type="EMBL" id="KAF2886607.1"/>
    </source>
</evidence>